<comment type="caution">
    <text evidence="2">The sequence shown here is derived from an EMBL/GenBank/DDBJ whole genome shotgun (WGS) entry which is preliminary data.</text>
</comment>
<sequence>MVSDTYERARRKAARAELTSHLESGDQDDSRLRKRWARETTVRFNDTSSEEGAFIPANEKILKPKPKRRKNIKQKKLLFGSSLNLQPLISAGPSFPSPNFCLAPGSGTQRIEHTKLDDFNYSERVEDRAATTTTTDALSLGLTETVRSTNLGKDVSDHEVNKIIMKWLNGSGDRYGGRQRRHQEQPRYPHQDEQQQISEQQN</sequence>
<dbReference type="EMBL" id="CAXLJM020000019">
    <property type="protein sequence ID" value="CAL8084864.1"/>
    <property type="molecule type" value="Genomic_DNA"/>
</dbReference>
<gene>
    <name evidence="2" type="ORF">ODALV1_LOCUS5927</name>
</gene>
<organism evidence="2 3">
    <name type="scientific">Orchesella dallaii</name>
    <dbReference type="NCBI Taxonomy" id="48710"/>
    <lineage>
        <taxon>Eukaryota</taxon>
        <taxon>Metazoa</taxon>
        <taxon>Ecdysozoa</taxon>
        <taxon>Arthropoda</taxon>
        <taxon>Hexapoda</taxon>
        <taxon>Collembola</taxon>
        <taxon>Entomobryomorpha</taxon>
        <taxon>Entomobryoidea</taxon>
        <taxon>Orchesellidae</taxon>
        <taxon>Orchesellinae</taxon>
        <taxon>Orchesella</taxon>
    </lineage>
</organism>
<name>A0ABP1Q3U8_9HEXA</name>
<feature type="compositionally biased region" description="Basic and acidic residues" evidence="1">
    <location>
        <begin position="182"/>
        <end position="193"/>
    </location>
</feature>
<proteinExistence type="predicted"/>
<evidence type="ECO:0000313" key="3">
    <source>
        <dbReference type="Proteomes" id="UP001642540"/>
    </source>
</evidence>
<keyword evidence="3" id="KW-1185">Reference proteome</keyword>
<feature type="region of interest" description="Disordered" evidence="1">
    <location>
        <begin position="169"/>
        <end position="202"/>
    </location>
</feature>
<evidence type="ECO:0000256" key="1">
    <source>
        <dbReference type="SAM" id="MobiDB-lite"/>
    </source>
</evidence>
<feature type="region of interest" description="Disordered" evidence="1">
    <location>
        <begin position="1"/>
        <end position="33"/>
    </location>
</feature>
<dbReference type="Proteomes" id="UP001642540">
    <property type="component" value="Unassembled WGS sequence"/>
</dbReference>
<protein>
    <submittedName>
        <fullName evidence="2">Uncharacterized protein</fullName>
    </submittedName>
</protein>
<reference evidence="2 3" key="1">
    <citation type="submission" date="2024-08" db="EMBL/GenBank/DDBJ databases">
        <authorList>
            <person name="Cucini C."/>
            <person name="Frati F."/>
        </authorList>
    </citation>
    <scope>NUCLEOTIDE SEQUENCE [LARGE SCALE GENOMIC DNA]</scope>
</reference>
<evidence type="ECO:0000313" key="2">
    <source>
        <dbReference type="EMBL" id="CAL8084864.1"/>
    </source>
</evidence>
<accession>A0ABP1Q3U8</accession>